<dbReference type="Proteomes" id="UP001228376">
    <property type="component" value="Unassembled WGS sequence"/>
</dbReference>
<proteinExistence type="predicted"/>
<accession>A0ABU5CKZ9</accession>
<comment type="caution">
    <text evidence="1">The sequence shown here is derived from an EMBL/GenBank/DDBJ whole genome shotgun (WGS) entry which is preliminary data.</text>
</comment>
<keyword evidence="2" id="KW-1185">Reference proteome</keyword>
<evidence type="ECO:0000313" key="1">
    <source>
        <dbReference type="EMBL" id="MDY0406995.1"/>
    </source>
</evidence>
<dbReference type="RefSeq" id="WP_320385128.1">
    <property type="nucleotide sequence ID" value="NZ_JAROCA020000003.1"/>
</dbReference>
<dbReference type="EMBL" id="JAROCA020000003">
    <property type="protein sequence ID" value="MDY0406995.1"/>
    <property type="molecule type" value="Genomic_DNA"/>
</dbReference>
<organism evidence="1 2">
    <name type="scientific">Tigheibacillus jepli</name>
    <dbReference type="NCBI Taxonomy" id="3035914"/>
    <lineage>
        <taxon>Bacteria</taxon>
        <taxon>Bacillati</taxon>
        <taxon>Bacillota</taxon>
        <taxon>Bacilli</taxon>
        <taxon>Bacillales</taxon>
        <taxon>Bacillaceae</taxon>
        <taxon>Tigheibacillus</taxon>
    </lineage>
</organism>
<reference evidence="1 2" key="1">
    <citation type="submission" date="2023-10" db="EMBL/GenBank/DDBJ databases">
        <title>179-bfca-hs.</title>
        <authorList>
            <person name="Miliotis G."/>
            <person name="Sengupta P."/>
            <person name="Hameed A."/>
            <person name="Chuvochina M."/>
            <person name="Mcdonagh F."/>
            <person name="Simpson A.C."/>
            <person name="Singh N.K."/>
            <person name="Rekha P.D."/>
            <person name="Raman K."/>
            <person name="Hugenholtz P."/>
            <person name="Venkateswaran K."/>
        </authorList>
    </citation>
    <scope>NUCLEOTIDE SEQUENCE [LARGE SCALE GENOMIC DNA]</scope>
    <source>
        <strain evidence="1 2">179-BFC-A-HS</strain>
    </source>
</reference>
<protein>
    <submittedName>
        <fullName evidence="1">Uncharacterized protein</fullName>
    </submittedName>
</protein>
<evidence type="ECO:0000313" key="2">
    <source>
        <dbReference type="Proteomes" id="UP001228376"/>
    </source>
</evidence>
<name>A0ABU5CKZ9_9BACI</name>
<gene>
    <name evidence="1" type="ORF">P5G51_018095</name>
</gene>
<sequence>MNQLYNGKKKLIYAQFDMDDFYGDQRENSKLEISILDKQSKKSQSFETAIPDLQQYFSISVEALHPEKTI</sequence>